<evidence type="ECO:0000256" key="3">
    <source>
        <dbReference type="ARBA" id="ARBA00023163"/>
    </source>
</evidence>
<dbReference type="Gene3D" id="3.40.50.10490">
    <property type="entry name" value="Glucose-6-phosphate isomerase like protein, domain 1"/>
    <property type="match status" value="1"/>
</dbReference>
<keyword evidence="3" id="KW-0804">Transcription</keyword>
<dbReference type="PANTHER" id="PTHR30514:SF20">
    <property type="entry name" value="TRANSCRIPTIONAL REGULATOR"/>
    <property type="match status" value="1"/>
</dbReference>
<dbReference type="GO" id="GO:0003700">
    <property type="term" value="F:DNA-binding transcription factor activity"/>
    <property type="evidence" value="ECO:0007669"/>
    <property type="project" value="InterPro"/>
</dbReference>
<dbReference type="Proteomes" id="UP000245539">
    <property type="component" value="Unassembled WGS sequence"/>
</dbReference>
<dbReference type="InterPro" id="IPR035472">
    <property type="entry name" value="RpiR-like_SIS"/>
</dbReference>
<dbReference type="InterPro" id="IPR000281">
    <property type="entry name" value="HTH_RpiR"/>
</dbReference>
<evidence type="ECO:0000256" key="2">
    <source>
        <dbReference type="ARBA" id="ARBA00023125"/>
    </source>
</evidence>
<evidence type="ECO:0000259" key="4">
    <source>
        <dbReference type="PROSITE" id="PS51071"/>
    </source>
</evidence>
<dbReference type="SUPFAM" id="SSF46689">
    <property type="entry name" value="Homeodomain-like"/>
    <property type="match status" value="1"/>
</dbReference>
<dbReference type="PROSITE" id="PS51071">
    <property type="entry name" value="HTH_RPIR"/>
    <property type="match status" value="1"/>
</dbReference>
<dbReference type="OrthoDB" id="9814005at2"/>
<dbReference type="GO" id="GO:0003677">
    <property type="term" value="F:DNA binding"/>
    <property type="evidence" value="ECO:0007669"/>
    <property type="project" value="UniProtKB-KW"/>
</dbReference>
<proteinExistence type="predicted"/>
<keyword evidence="1" id="KW-0805">Transcription regulation</keyword>
<protein>
    <submittedName>
        <fullName evidence="6">Fe-S cluster assembly protein HesB</fullName>
    </submittedName>
</protein>
<dbReference type="Pfam" id="PF01380">
    <property type="entry name" value="SIS"/>
    <property type="match status" value="1"/>
</dbReference>
<comment type="caution">
    <text evidence="6">The sequence shown here is derived from an EMBL/GenBank/DDBJ whole genome shotgun (WGS) entry which is preliminary data.</text>
</comment>
<evidence type="ECO:0000313" key="7">
    <source>
        <dbReference type="Proteomes" id="UP000245539"/>
    </source>
</evidence>
<dbReference type="InterPro" id="IPR009057">
    <property type="entry name" value="Homeodomain-like_sf"/>
</dbReference>
<dbReference type="Pfam" id="PF01418">
    <property type="entry name" value="HTH_6"/>
    <property type="match status" value="1"/>
</dbReference>
<dbReference type="PROSITE" id="PS51464">
    <property type="entry name" value="SIS"/>
    <property type="match status" value="1"/>
</dbReference>
<organism evidence="6 7">
    <name type="scientific">Leucothrix pacifica</name>
    <dbReference type="NCBI Taxonomy" id="1247513"/>
    <lineage>
        <taxon>Bacteria</taxon>
        <taxon>Pseudomonadati</taxon>
        <taxon>Pseudomonadota</taxon>
        <taxon>Gammaproteobacteria</taxon>
        <taxon>Thiotrichales</taxon>
        <taxon>Thiotrichaceae</taxon>
        <taxon>Leucothrix</taxon>
    </lineage>
</organism>
<keyword evidence="7" id="KW-1185">Reference proteome</keyword>
<sequence length="288" mass="31963">MSSRPDPEHETNIEITSLKQLQGAIAENQAGLSKRLRQVAGWLLEHPNQTAFSTLAEIAESAGVHASTLVRFANFFGFNGFSELQKLYKQDLLDNTSNYQQRIQQVKEVADHSLDNRAAGLLQEFASANVLTMELLRAQVSPDAINAALDAMIEAKNIHICGFRRVYSVAHYFHYALSQLNVPSYLMTGTGGMLDEQLQWMDKSSLLIAITFHPYINLTRDAVATAHKKGAKVLLITDSELCPVADIADHLLVVREAEVRAFRSLNATFCLAQTLCVALGYQRQNNTD</sequence>
<evidence type="ECO:0000259" key="5">
    <source>
        <dbReference type="PROSITE" id="PS51464"/>
    </source>
</evidence>
<reference evidence="6 7" key="1">
    <citation type="submission" date="2018-05" db="EMBL/GenBank/DDBJ databases">
        <title>Leucothrix arctica sp. nov., isolated from Arctic seawater.</title>
        <authorList>
            <person name="Choi A."/>
            <person name="Baek K."/>
        </authorList>
    </citation>
    <scope>NUCLEOTIDE SEQUENCE [LARGE SCALE GENOMIC DNA]</scope>
    <source>
        <strain evidence="6 7">JCM 18388</strain>
    </source>
</reference>
<dbReference type="InterPro" id="IPR001347">
    <property type="entry name" value="SIS_dom"/>
</dbReference>
<dbReference type="GO" id="GO:1901135">
    <property type="term" value="P:carbohydrate derivative metabolic process"/>
    <property type="evidence" value="ECO:0007669"/>
    <property type="project" value="InterPro"/>
</dbReference>
<evidence type="ECO:0000313" key="6">
    <source>
        <dbReference type="EMBL" id="PWQ93298.1"/>
    </source>
</evidence>
<dbReference type="InterPro" id="IPR046348">
    <property type="entry name" value="SIS_dom_sf"/>
</dbReference>
<dbReference type="SUPFAM" id="SSF53697">
    <property type="entry name" value="SIS domain"/>
    <property type="match status" value="1"/>
</dbReference>
<gene>
    <name evidence="6" type="ORF">DKW60_17715</name>
</gene>
<dbReference type="RefSeq" id="WP_109838999.1">
    <property type="nucleotide sequence ID" value="NZ_QGKM01000064.1"/>
</dbReference>
<dbReference type="InterPro" id="IPR047640">
    <property type="entry name" value="RpiR-like"/>
</dbReference>
<dbReference type="InterPro" id="IPR036388">
    <property type="entry name" value="WH-like_DNA-bd_sf"/>
</dbReference>
<dbReference type="GO" id="GO:0097367">
    <property type="term" value="F:carbohydrate derivative binding"/>
    <property type="evidence" value="ECO:0007669"/>
    <property type="project" value="InterPro"/>
</dbReference>
<dbReference type="EMBL" id="QGKM01000064">
    <property type="protein sequence ID" value="PWQ93298.1"/>
    <property type="molecule type" value="Genomic_DNA"/>
</dbReference>
<feature type="domain" description="SIS" evidence="5">
    <location>
        <begin position="148"/>
        <end position="288"/>
    </location>
</feature>
<evidence type="ECO:0000256" key="1">
    <source>
        <dbReference type="ARBA" id="ARBA00023015"/>
    </source>
</evidence>
<name>A0A317C3Y5_9GAMM</name>
<keyword evidence="2" id="KW-0238">DNA-binding</keyword>
<dbReference type="Gene3D" id="1.10.10.10">
    <property type="entry name" value="Winged helix-like DNA-binding domain superfamily/Winged helix DNA-binding domain"/>
    <property type="match status" value="1"/>
</dbReference>
<accession>A0A317C3Y5</accession>
<dbReference type="CDD" id="cd05013">
    <property type="entry name" value="SIS_RpiR"/>
    <property type="match status" value="1"/>
</dbReference>
<dbReference type="PANTHER" id="PTHR30514">
    <property type="entry name" value="GLUCOKINASE"/>
    <property type="match status" value="1"/>
</dbReference>
<feature type="domain" description="HTH rpiR-type" evidence="4">
    <location>
        <begin position="19"/>
        <end position="95"/>
    </location>
</feature>
<dbReference type="AlphaFoldDB" id="A0A317C3Y5"/>